<organism evidence="2 3">
    <name type="scientific">Blautia faecis</name>
    <dbReference type="NCBI Taxonomy" id="871665"/>
    <lineage>
        <taxon>Bacteria</taxon>
        <taxon>Bacillati</taxon>
        <taxon>Bacillota</taxon>
        <taxon>Clostridia</taxon>
        <taxon>Lachnospirales</taxon>
        <taxon>Lachnospiraceae</taxon>
        <taxon>Blautia</taxon>
    </lineage>
</organism>
<protein>
    <submittedName>
        <fullName evidence="2">GNAT family N-acetyltransferase</fullName>
    </submittedName>
</protein>
<dbReference type="EMBL" id="JAAITS010000012">
    <property type="protein sequence ID" value="NSG84974.1"/>
    <property type="molecule type" value="Genomic_DNA"/>
</dbReference>
<feature type="domain" description="N-acetyltransferase" evidence="1">
    <location>
        <begin position="1"/>
        <end position="165"/>
    </location>
</feature>
<dbReference type="InterPro" id="IPR016181">
    <property type="entry name" value="Acyl_CoA_acyltransferase"/>
</dbReference>
<evidence type="ECO:0000259" key="1">
    <source>
        <dbReference type="PROSITE" id="PS51186"/>
    </source>
</evidence>
<accession>A0ABX2H4A0</accession>
<proteinExistence type="predicted"/>
<reference evidence="2 3" key="1">
    <citation type="journal article" date="2020" name="Cell Host Microbe">
        <title>Functional and Genomic Variation between Human-Derived Isolates of Lachnospiraceae Reveals Inter- and Intra-Species Diversity.</title>
        <authorList>
            <person name="Sorbara M.T."/>
            <person name="Littmann E.R."/>
            <person name="Fontana E."/>
            <person name="Moody T.U."/>
            <person name="Kohout C.E."/>
            <person name="Gjonbalaj M."/>
            <person name="Eaton V."/>
            <person name="Seok R."/>
            <person name="Leiner I.M."/>
            <person name="Pamer E.G."/>
        </authorList>
    </citation>
    <scope>NUCLEOTIDE SEQUENCE [LARGE SCALE GENOMIC DNA]</scope>
    <source>
        <strain evidence="2 3">MSK.17.74</strain>
    </source>
</reference>
<name>A0ABX2H4A0_9FIRM</name>
<dbReference type="SUPFAM" id="SSF55729">
    <property type="entry name" value="Acyl-CoA N-acyltransferases (Nat)"/>
    <property type="match status" value="1"/>
</dbReference>
<evidence type="ECO:0000313" key="3">
    <source>
        <dbReference type="Proteomes" id="UP001644719"/>
    </source>
</evidence>
<dbReference type="RefSeq" id="WP_118581402.1">
    <property type="nucleotide sequence ID" value="NZ_JAAITS010000012.1"/>
</dbReference>
<dbReference type="PROSITE" id="PS51186">
    <property type="entry name" value="GNAT"/>
    <property type="match status" value="1"/>
</dbReference>
<comment type="caution">
    <text evidence="2">The sequence shown here is derived from an EMBL/GenBank/DDBJ whole genome shotgun (WGS) entry which is preliminary data.</text>
</comment>
<dbReference type="InterPro" id="IPR000182">
    <property type="entry name" value="GNAT_dom"/>
</dbReference>
<sequence length="165" mass="18942">MNIRKSTLQDLPQILNLYKIAREFMKNNGNPNQWEDRYPEASTVENDIKTGISHVCVENGEIVGTFVFYTGEDPTYRVIENGEWHSDREPYGVIHRVASNGVTKGVTRAAFSYGLERSGYVRIDTHEDNKPMQGALKKFGFRECGVIHLERGAERIAFDCRKEWL</sequence>
<dbReference type="Gene3D" id="3.40.630.30">
    <property type="match status" value="1"/>
</dbReference>
<dbReference type="Pfam" id="PF00583">
    <property type="entry name" value="Acetyltransf_1"/>
    <property type="match status" value="1"/>
</dbReference>
<dbReference type="Proteomes" id="UP001644719">
    <property type="component" value="Unassembled WGS sequence"/>
</dbReference>
<keyword evidence="3" id="KW-1185">Reference proteome</keyword>
<gene>
    <name evidence="2" type="ORF">G5B17_05920</name>
</gene>
<evidence type="ECO:0000313" key="2">
    <source>
        <dbReference type="EMBL" id="NSG84974.1"/>
    </source>
</evidence>